<keyword evidence="7 9" id="KW-0496">Mitochondrion</keyword>
<keyword evidence="5" id="KW-0677">Repeat</keyword>
<accession>A0A0A9WYK5</accession>
<protein>
    <recommendedName>
        <fullName evidence="9">NADH dehydrogenase [ubiquinone] 1 alpha subcomplex subunit 8</fullName>
    </recommendedName>
</protein>
<reference evidence="10" key="1">
    <citation type="journal article" date="2014" name="PLoS ONE">
        <title>Transcriptome-Based Identification of ABC Transporters in the Western Tarnished Plant Bug Lygus hesperus.</title>
        <authorList>
            <person name="Hull J.J."/>
            <person name="Chaney K."/>
            <person name="Geib S.M."/>
            <person name="Fabrick J.A."/>
            <person name="Brent C.S."/>
            <person name="Walsh D."/>
            <person name="Lavine L.C."/>
        </authorList>
    </citation>
    <scope>NUCLEOTIDE SEQUENCE</scope>
</reference>
<dbReference type="GO" id="GO:0005743">
    <property type="term" value="C:mitochondrial inner membrane"/>
    <property type="evidence" value="ECO:0007669"/>
    <property type="project" value="UniProtKB-SubCell"/>
</dbReference>
<dbReference type="InterPro" id="IPR016680">
    <property type="entry name" value="NDUFA8"/>
</dbReference>
<keyword evidence="9" id="KW-0472">Membrane</keyword>
<name>A0A0A9WYK5_LYGHE</name>
<reference evidence="11" key="3">
    <citation type="submission" date="2014-09" db="EMBL/GenBank/DDBJ databases">
        <authorList>
            <person name="Magalhaes I.L.F."/>
            <person name="Oliveira U."/>
            <person name="Santos F.R."/>
            <person name="Vidigal T.H.D.A."/>
            <person name="Brescovit A.D."/>
            <person name="Santos A.J."/>
        </authorList>
    </citation>
    <scope>NUCLEOTIDE SEQUENCE</scope>
</reference>
<dbReference type="AlphaFoldDB" id="A0A0A9WYK5"/>
<evidence type="ECO:0000256" key="1">
    <source>
        <dbReference type="ARBA" id="ARBA00003195"/>
    </source>
</evidence>
<evidence type="ECO:0000256" key="5">
    <source>
        <dbReference type="ARBA" id="ARBA00022737"/>
    </source>
</evidence>
<comment type="function">
    <text evidence="1 9">Accessory subunit of the mitochondrial membrane respiratory chain NADH dehydrogenase (Complex I), that is believed not to be involved in catalysis. Complex I functions in the transfer of electrons from NADH to the respiratory chain. The immediate electron acceptor for the enzyme is believed to be ubiquinone.</text>
</comment>
<proteinExistence type="inferred from homology"/>
<reference evidence="10" key="2">
    <citation type="submission" date="2014-07" db="EMBL/GenBank/DDBJ databases">
        <authorList>
            <person name="Hull J."/>
        </authorList>
    </citation>
    <scope>NUCLEOTIDE SEQUENCE</scope>
</reference>
<dbReference type="PROSITE" id="PS51808">
    <property type="entry name" value="CHCH"/>
    <property type="match status" value="1"/>
</dbReference>
<comment type="subcellular location">
    <subcellularLocation>
        <location evidence="9">Mitochondrion inner membrane</location>
    </subcellularLocation>
</comment>
<evidence type="ECO:0000256" key="2">
    <source>
        <dbReference type="ARBA" id="ARBA00010705"/>
    </source>
</evidence>
<evidence type="ECO:0000256" key="7">
    <source>
        <dbReference type="ARBA" id="ARBA00023128"/>
    </source>
</evidence>
<evidence type="ECO:0000313" key="10">
    <source>
        <dbReference type="EMBL" id="JAG09930.1"/>
    </source>
</evidence>
<dbReference type="GO" id="GO:0006120">
    <property type="term" value="P:mitochondrial electron transport, NADH to ubiquinone"/>
    <property type="evidence" value="ECO:0007669"/>
    <property type="project" value="InterPro"/>
</dbReference>
<evidence type="ECO:0000313" key="11">
    <source>
        <dbReference type="EMBL" id="JAG53253.1"/>
    </source>
</evidence>
<keyword evidence="3 9" id="KW-0813">Transport</keyword>
<dbReference type="PANTHER" id="PTHR13344:SF0">
    <property type="entry name" value="NADH DEHYDROGENASE [UBIQUINONE] 1 ALPHA SUBCOMPLEX SUBUNIT 8"/>
    <property type="match status" value="1"/>
</dbReference>
<evidence type="ECO:0000256" key="6">
    <source>
        <dbReference type="ARBA" id="ARBA00022982"/>
    </source>
</evidence>
<comment type="similarity">
    <text evidence="2 9">Belongs to the complex I NDUFA8 subunit family.</text>
</comment>
<keyword evidence="4 9" id="KW-0679">Respiratory chain</keyword>
<keyword evidence="6 9" id="KW-0249">Electron transport</keyword>
<evidence type="ECO:0000256" key="3">
    <source>
        <dbReference type="ARBA" id="ARBA00022448"/>
    </source>
</evidence>
<dbReference type="PIRSF" id="PIRSF017016">
    <property type="entry name" value="NDUA8"/>
    <property type="match status" value="1"/>
</dbReference>
<reference evidence="12" key="4">
    <citation type="journal article" date="2016" name="Gigascience">
        <title>De novo construction of an expanded transcriptome assembly for the western tarnished plant bug, Lygus hesperus.</title>
        <authorList>
            <person name="Tassone E.E."/>
            <person name="Geib S.M."/>
            <person name="Hall B."/>
            <person name="Fabrick J.A."/>
            <person name="Brent C.S."/>
            <person name="Hull J.J."/>
        </authorList>
    </citation>
    <scope>NUCLEOTIDE SEQUENCE</scope>
</reference>
<organism evidence="10">
    <name type="scientific">Lygus hesperus</name>
    <name type="common">Western plant bug</name>
    <dbReference type="NCBI Taxonomy" id="30085"/>
    <lineage>
        <taxon>Eukaryota</taxon>
        <taxon>Metazoa</taxon>
        <taxon>Ecdysozoa</taxon>
        <taxon>Arthropoda</taxon>
        <taxon>Hexapoda</taxon>
        <taxon>Insecta</taxon>
        <taxon>Pterygota</taxon>
        <taxon>Neoptera</taxon>
        <taxon>Paraneoptera</taxon>
        <taxon>Hemiptera</taxon>
        <taxon>Heteroptera</taxon>
        <taxon>Panheteroptera</taxon>
        <taxon>Cimicomorpha</taxon>
        <taxon>Miridae</taxon>
        <taxon>Mirini</taxon>
        <taxon>Lygus</taxon>
    </lineage>
</organism>
<keyword evidence="10" id="KW-0830">Ubiquinone</keyword>
<keyword evidence="8" id="KW-1015">Disulfide bond</keyword>
<dbReference type="EMBL" id="GBHO01033674">
    <property type="protein sequence ID" value="JAG09930.1"/>
    <property type="molecule type" value="Transcribed_RNA"/>
</dbReference>
<sequence length="175" mass="19981">MVLTNDINLPTEEELTVQEVNVSSAVLRAASFHLGKYCENVNNEFMLCRAENGKDPRKCLQEGKAVTSCSLEFFRKMKQACRQQFEMYAECVDKSSTNFKLSPCRKSQAVYDGCMLEKLGLEREHWGYFSKLKVHDSSRPKPPPPEIQVFPDATPGLPADYPRNNVKYGARRIHE</sequence>
<evidence type="ECO:0000256" key="4">
    <source>
        <dbReference type="ARBA" id="ARBA00022660"/>
    </source>
</evidence>
<keyword evidence="9" id="KW-0999">Mitochondrion inner membrane</keyword>
<gene>
    <name evidence="10" type="primary">NDUFA8</name>
    <name evidence="10" type="ORF">CM83_38790</name>
    <name evidence="12" type="ORF">g.35096</name>
</gene>
<evidence type="ECO:0000256" key="9">
    <source>
        <dbReference type="PIRNR" id="PIRNR017016"/>
    </source>
</evidence>
<evidence type="ECO:0000313" key="12">
    <source>
        <dbReference type="EMBL" id="JAQ08580.1"/>
    </source>
</evidence>
<dbReference type="EMBL" id="GBRD01012571">
    <property type="protein sequence ID" value="JAG53253.1"/>
    <property type="molecule type" value="Transcribed_RNA"/>
</dbReference>
<dbReference type="EMBL" id="GDHC01010049">
    <property type="protein sequence ID" value="JAQ08580.1"/>
    <property type="molecule type" value="Transcribed_RNA"/>
</dbReference>
<dbReference type="PANTHER" id="PTHR13344">
    <property type="entry name" value="NADH-UBIQUINONE OXIDOREDUCTASE"/>
    <property type="match status" value="1"/>
</dbReference>
<evidence type="ECO:0000256" key="8">
    <source>
        <dbReference type="ARBA" id="ARBA00023157"/>
    </source>
</evidence>